<dbReference type="SUPFAM" id="SSF90229">
    <property type="entry name" value="CCCH zinc finger"/>
    <property type="match status" value="1"/>
</dbReference>
<dbReference type="OMA" id="FFGTHKA"/>
<keyword evidence="12 20" id="KW-0560">Oxidoreductase</keyword>
<dbReference type="GeneID" id="8241731"/>
<keyword evidence="8" id="KW-0677">Repeat</keyword>
<evidence type="ECO:0000256" key="19">
    <source>
        <dbReference type="PROSITE-ProRule" id="PRU00723"/>
    </source>
</evidence>
<reference evidence="23 24" key="1">
    <citation type="journal article" date="2009" name="Science">
        <title>Green evolution and dynamic adaptations revealed by genomes of the marine picoeukaryotes Micromonas.</title>
        <authorList>
            <person name="Worden A.Z."/>
            <person name="Lee J.H."/>
            <person name="Mock T."/>
            <person name="Rouze P."/>
            <person name="Simmons M.P."/>
            <person name="Aerts A.L."/>
            <person name="Allen A.E."/>
            <person name="Cuvelier M.L."/>
            <person name="Derelle E."/>
            <person name="Everett M.V."/>
            <person name="Foulon E."/>
            <person name="Grimwood J."/>
            <person name="Gundlach H."/>
            <person name="Henrissat B."/>
            <person name="Napoli C."/>
            <person name="McDonald S.M."/>
            <person name="Parker M.S."/>
            <person name="Rombauts S."/>
            <person name="Salamov A."/>
            <person name="Von Dassow P."/>
            <person name="Badger J.H."/>
            <person name="Coutinho P.M."/>
            <person name="Demir E."/>
            <person name="Dubchak I."/>
            <person name="Gentemann C."/>
            <person name="Eikrem W."/>
            <person name="Gready J.E."/>
            <person name="John U."/>
            <person name="Lanier W."/>
            <person name="Lindquist E.A."/>
            <person name="Lucas S."/>
            <person name="Mayer K.F."/>
            <person name="Moreau H."/>
            <person name="Not F."/>
            <person name="Otillar R."/>
            <person name="Panaud O."/>
            <person name="Pangilinan J."/>
            <person name="Paulsen I."/>
            <person name="Piegu B."/>
            <person name="Poliakov A."/>
            <person name="Robbens S."/>
            <person name="Schmutz J."/>
            <person name="Toulza E."/>
            <person name="Wyss T."/>
            <person name="Zelensky A."/>
            <person name="Zhou K."/>
            <person name="Armbrust E.V."/>
            <person name="Bhattacharya D."/>
            <person name="Goodenough U.W."/>
            <person name="Van de Peer Y."/>
            <person name="Grigoriev I.V."/>
        </authorList>
    </citation>
    <scope>NUCLEOTIDE SEQUENCE [LARGE SCALE GENOMIC DNA]</scope>
    <source>
        <strain evidence="24">RCC299 / NOUM17</strain>
    </source>
</reference>
<evidence type="ECO:0000256" key="14">
    <source>
        <dbReference type="ARBA" id="ARBA00045934"/>
    </source>
</evidence>
<organism evidence="23 24">
    <name type="scientific">Micromonas commoda (strain RCC299 / NOUM17 / CCMP2709)</name>
    <name type="common">Picoplanktonic green alga</name>
    <dbReference type="NCBI Taxonomy" id="296587"/>
    <lineage>
        <taxon>Eukaryota</taxon>
        <taxon>Viridiplantae</taxon>
        <taxon>Chlorophyta</taxon>
        <taxon>Mamiellophyceae</taxon>
        <taxon>Mamiellales</taxon>
        <taxon>Mamiellaceae</taxon>
        <taxon>Micromonas</taxon>
    </lineage>
</organism>
<dbReference type="FunFam" id="3.20.20.70:FF:000067">
    <property type="entry name" value="tRNA-dihydrouridine(47) synthase [NAD(P)(+)]"/>
    <property type="match status" value="1"/>
</dbReference>
<evidence type="ECO:0000256" key="2">
    <source>
        <dbReference type="ARBA" id="ARBA00012376"/>
    </source>
</evidence>
<evidence type="ECO:0000256" key="21">
    <source>
        <dbReference type="SAM" id="MobiDB-lite"/>
    </source>
</evidence>
<evidence type="ECO:0000256" key="10">
    <source>
        <dbReference type="ARBA" id="ARBA00022833"/>
    </source>
</evidence>
<dbReference type="OrthoDB" id="259935at2759"/>
<evidence type="ECO:0000256" key="20">
    <source>
        <dbReference type="RuleBase" id="RU291113"/>
    </source>
</evidence>
<gene>
    <name evidence="23" type="ORF">MICPUN_99494</name>
</gene>
<keyword evidence="5" id="KW-0507">mRNA processing</keyword>
<evidence type="ECO:0000313" key="23">
    <source>
        <dbReference type="EMBL" id="ACO62226.1"/>
    </source>
</evidence>
<evidence type="ECO:0000313" key="24">
    <source>
        <dbReference type="Proteomes" id="UP000002009"/>
    </source>
</evidence>
<keyword evidence="9 19" id="KW-0863">Zinc-finger</keyword>
<dbReference type="EC" id="1.3.1.-" evidence="20"/>
<feature type="domain" description="C3H1-type" evidence="22">
    <location>
        <begin position="83"/>
        <end position="110"/>
    </location>
</feature>
<proteinExistence type="inferred from homology"/>
<dbReference type="PANTHER" id="PTHR45846">
    <property type="entry name" value="TRNA-DIHYDROURIDINE(47) SYNTHASE [NAD(P)(+)]-LIKE"/>
    <property type="match status" value="1"/>
</dbReference>
<dbReference type="KEGG" id="mis:MICPUN_99494"/>
<dbReference type="Gene3D" id="3.20.20.70">
    <property type="entry name" value="Aldolase class I"/>
    <property type="match status" value="1"/>
</dbReference>
<dbReference type="InterPro" id="IPR018517">
    <property type="entry name" value="tRNA_hU_synthase_CS"/>
</dbReference>
<comment type="similarity">
    <text evidence="20">Belongs to the dus family. Dus3 subfamily.</text>
</comment>
<comment type="catalytic activity">
    <reaction evidence="16">
        <text>a 5,6-dihydrouridine in mRNA + NAD(+) = a uridine in mRNA + NADH + H(+)</text>
        <dbReference type="Rhea" id="RHEA:69851"/>
        <dbReference type="Rhea" id="RHEA-COMP:14658"/>
        <dbReference type="Rhea" id="RHEA-COMP:17789"/>
        <dbReference type="ChEBI" id="CHEBI:15378"/>
        <dbReference type="ChEBI" id="CHEBI:57540"/>
        <dbReference type="ChEBI" id="CHEBI:57945"/>
        <dbReference type="ChEBI" id="CHEBI:65315"/>
        <dbReference type="ChEBI" id="CHEBI:74443"/>
    </reaction>
    <physiologicalReaction direction="right-to-left" evidence="16">
        <dbReference type="Rhea" id="RHEA:69853"/>
    </physiologicalReaction>
</comment>
<evidence type="ECO:0000256" key="11">
    <source>
        <dbReference type="ARBA" id="ARBA00022857"/>
    </source>
</evidence>
<evidence type="ECO:0000256" key="15">
    <source>
        <dbReference type="ARBA" id="ARBA00048266"/>
    </source>
</evidence>
<dbReference type="GO" id="GO:0050660">
    <property type="term" value="F:flavin adenine dinucleotide binding"/>
    <property type="evidence" value="ECO:0007669"/>
    <property type="project" value="UniProtKB-UniRule"/>
</dbReference>
<evidence type="ECO:0000256" key="17">
    <source>
        <dbReference type="ARBA" id="ARBA00049447"/>
    </source>
</evidence>
<dbReference type="GO" id="GO:0006397">
    <property type="term" value="P:mRNA processing"/>
    <property type="evidence" value="ECO:0007669"/>
    <property type="project" value="UniProtKB-KW"/>
</dbReference>
<dbReference type="SUPFAM" id="SSF51395">
    <property type="entry name" value="FMN-linked oxidoreductases"/>
    <property type="match status" value="1"/>
</dbReference>
<evidence type="ECO:0000256" key="18">
    <source>
        <dbReference type="ARBA" id="ARBA00049513"/>
    </source>
</evidence>
<dbReference type="RefSeq" id="XP_002500968.1">
    <property type="nucleotide sequence ID" value="XM_002500922.1"/>
</dbReference>
<keyword evidence="11" id="KW-0521">NADP</keyword>
<dbReference type="Pfam" id="PF01207">
    <property type="entry name" value="Dus"/>
    <property type="match status" value="1"/>
</dbReference>
<accession>C1E1T8</accession>
<dbReference type="SMART" id="SM00356">
    <property type="entry name" value="ZnF_C3H1"/>
    <property type="match status" value="2"/>
</dbReference>
<dbReference type="GO" id="GO:0003723">
    <property type="term" value="F:RNA binding"/>
    <property type="evidence" value="ECO:0007669"/>
    <property type="project" value="TreeGrafter"/>
</dbReference>
<dbReference type="PANTHER" id="PTHR45846:SF1">
    <property type="entry name" value="TRNA-DIHYDROURIDINE(47) SYNTHASE [NAD(P)(+)]-LIKE"/>
    <property type="match status" value="1"/>
</dbReference>
<dbReference type="CDD" id="cd02801">
    <property type="entry name" value="DUS_like_FMN"/>
    <property type="match status" value="1"/>
</dbReference>
<comment type="cofactor">
    <cofactor evidence="1 20">
        <name>FMN</name>
        <dbReference type="ChEBI" id="CHEBI:58210"/>
    </cofactor>
</comment>
<comment type="catalytic activity">
    <reaction evidence="17">
        <text>a 5,6-dihydrouridine in mRNA + NADP(+) = a uridine in mRNA + NADPH + H(+)</text>
        <dbReference type="Rhea" id="RHEA:69855"/>
        <dbReference type="Rhea" id="RHEA-COMP:14658"/>
        <dbReference type="Rhea" id="RHEA-COMP:17789"/>
        <dbReference type="ChEBI" id="CHEBI:15378"/>
        <dbReference type="ChEBI" id="CHEBI:57783"/>
        <dbReference type="ChEBI" id="CHEBI:58349"/>
        <dbReference type="ChEBI" id="CHEBI:65315"/>
        <dbReference type="ChEBI" id="CHEBI:74443"/>
    </reaction>
    <physiologicalReaction direction="right-to-left" evidence="17">
        <dbReference type="Rhea" id="RHEA:69857"/>
    </physiologicalReaction>
</comment>
<evidence type="ECO:0000256" key="3">
    <source>
        <dbReference type="ARBA" id="ARBA00022630"/>
    </source>
</evidence>
<dbReference type="Pfam" id="PF25585">
    <property type="entry name" value="zf-CCCH_DUS3L"/>
    <property type="match status" value="1"/>
</dbReference>
<evidence type="ECO:0000256" key="13">
    <source>
        <dbReference type="ARBA" id="ARBA00023027"/>
    </source>
</evidence>
<dbReference type="AlphaFoldDB" id="C1E1T8"/>
<evidence type="ECO:0000256" key="4">
    <source>
        <dbReference type="ARBA" id="ARBA00022643"/>
    </source>
</evidence>
<keyword evidence="3 20" id="KW-0285">Flavoprotein</keyword>
<evidence type="ECO:0000256" key="12">
    <source>
        <dbReference type="ARBA" id="ARBA00023002"/>
    </source>
</evidence>
<evidence type="ECO:0000256" key="5">
    <source>
        <dbReference type="ARBA" id="ARBA00022664"/>
    </source>
</evidence>
<name>C1E1T8_MICCC</name>
<sequence length="662" mass="73296">MSEFTGPDGKPWVPPTADDLIAKGSAAVKTEYLRPVPPLADTNANVVDDDKAEAGKRGDGGVDKKRTGKSRRALAREKKQARESGADLCSAFSKGACTFGDKCRYSHNVESYLRAKQPDLPGACPFIAAGKDKCPHGIMCRYLGTHPPVPDTEENKLLPALTPQTTAELKERNAAPGVNEGVLELPVPESPGGPFGPDDEMNQFCGWLKVRLRKGQVRFDKADAVLKELGVESSWRYGKEGDEKLRKKYGEKKDVVDPGEGGGDETREDDDEGGGKRSKVDPDNTAEGVDVKLRPVEKKTIDFRGKLYLAPLTTTGNLPFRRICKRYGVDITCGEMAMVTNLLQGQPAEWALLRRHPSEDIFGAQVCGGYSDSMSRCMQLLEDEVVSKGGLDFIDINMGCPIDLVCNKGAGSMLLEKPARMEQLVRASAPLLSCPLTLKTRMGYFDNKRVAHEIIPKMVDWGLAGMTLHGRSRQQRYSRLADWDYINQCARASPIQLIGNGDVFSYHDYVKNVEGQGVATCMIARGALIKPWIFTEIKERRDWDISATERLDMLKDYAAFGLEHWGADARGVANTRRFLLEWLSFLHRYVPVGLLERMPVGIHQRPPNYVGRSDLETLLSSPNSEDWVKITTMLLGPTPDNFSFQPKHKSNAYSKESDQVQG</sequence>
<keyword evidence="10 19" id="KW-0862">Zinc</keyword>
<keyword evidence="6 20" id="KW-0819">tRNA processing</keyword>
<keyword evidence="13" id="KW-0520">NAD</keyword>
<dbReference type="GO" id="GO:0106414">
    <property type="term" value="F:mRNA dihydrouridine synthase activity"/>
    <property type="evidence" value="ECO:0007669"/>
    <property type="project" value="RHEA"/>
</dbReference>
<feature type="compositionally biased region" description="Basic and acidic residues" evidence="21">
    <location>
        <begin position="48"/>
        <end position="65"/>
    </location>
</feature>
<evidence type="ECO:0000259" key="22">
    <source>
        <dbReference type="PROSITE" id="PS50103"/>
    </source>
</evidence>
<dbReference type="InterPro" id="IPR036855">
    <property type="entry name" value="Znf_CCCH_sf"/>
</dbReference>
<evidence type="ECO:0000256" key="7">
    <source>
        <dbReference type="ARBA" id="ARBA00022723"/>
    </source>
</evidence>
<evidence type="ECO:0000256" key="6">
    <source>
        <dbReference type="ARBA" id="ARBA00022694"/>
    </source>
</evidence>
<evidence type="ECO:0000256" key="16">
    <source>
        <dbReference type="ARBA" id="ARBA00048342"/>
    </source>
</evidence>
<feature type="compositionally biased region" description="Basic and acidic residues" evidence="21">
    <location>
        <begin position="273"/>
        <end position="282"/>
    </location>
</feature>
<comment type="function">
    <text evidence="14">Catalyzes the synthesis of dihydrouridine, a modified base found in the D-loop of most tRNAs. Specifically modifies U47 in cytoplasmic tRNAs. Catalyzes the synthesis of dihydrouridine in some mRNAs, thereby affecting their translation.</text>
</comment>
<dbReference type="PROSITE" id="PS50103">
    <property type="entry name" value="ZF_C3H1"/>
    <property type="match status" value="1"/>
</dbReference>
<feature type="region of interest" description="Disordered" evidence="21">
    <location>
        <begin position="38"/>
        <end position="80"/>
    </location>
</feature>
<dbReference type="eggNOG" id="KOG2333">
    <property type="taxonomic scope" value="Eukaryota"/>
</dbReference>
<dbReference type="Gene3D" id="4.10.1000.10">
    <property type="entry name" value="Zinc finger, CCCH-type"/>
    <property type="match status" value="1"/>
</dbReference>
<dbReference type="InterPro" id="IPR000571">
    <property type="entry name" value="Znf_CCCH"/>
</dbReference>
<dbReference type="PROSITE" id="PS01136">
    <property type="entry name" value="UPF0034"/>
    <property type="match status" value="1"/>
</dbReference>
<dbReference type="FunCoup" id="C1E1T8">
    <property type="interactions" value="1872"/>
</dbReference>
<keyword evidence="24" id="KW-1185">Reference proteome</keyword>
<dbReference type="InterPro" id="IPR013785">
    <property type="entry name" value="Aldolase_TIM"/>
</dbReference>
<evidence type="ECO:0000256" key="1">
    <source>
        <dbReference type="ARBA" id="ARBA00001917"/>
    </source>
</evidence>
<evidence type="ECO:0000256" key="8">
    <source>
        <dbReference type="ARBA" id="ARBA00022737"/>
    </source>
</evidence>
<dbReference type="GO" id="GO:0102265">
    <property type="term" value="F:tRNA-dihydrouridine47 synthase activity"/>
    <property type="evidence" value="ECO:0007669"/>
    <property type="project" value="UniProtKB-EC"/>
</dbReference>
<dbReference type="EMBL" id="CP001324">
    <property type="protein sequence ID" value="ACO62226.1"/>
    <property type="molecule type" value="Genomic_DNA"/>
</dbReference>
<comment type="catalytic activity">
    <reaction evidence="15">
        <text>5,6-dihydrouridine(47) in tRNA + NAD(+) = uridine(47) in tRNA + NADH + H(+)</text>
        <dbReference type="Rhea" id="RHEA:53364"/>
        <dbReference type="Rhea" id="RHEA-COMP:13539"/>
        <dbReference type="Rhea" id="RHEA-COMP:13540"/>
        <dbReference type="ChEBI" id="CHEBI:15378"/>
        <dbReference type="ChEBI" id="CHEBI:57540"/>
        <dbReference type="ChEBI" id="CHEBI:57945"/>
        <dbReference type="ChEBI" id="CHEBI:65315"/>
        <dbReference type="ChEBI" id="CHEBI:74443"/>
        <dbReference type="EC" id="1.3.1.89"/>
    </reaction>
    <physiologicalReaction direction="right-to-left" evidence="15">
        <dbReference type="Rhea" id="RHEA:53366"/>
    </physiologicalReaction>
</comment>
<dbReference type="STRING" id="296587.C1E1T8"/>
<keyword evidence="7 19" id="KW-0479">Metal-binding</keyword>
<dbReference type="Proteomes" id="UP000002009">
    <property type="component" value="Chromosome 3"/>
</dbReference>
<comment type="catalytic activity">
    <reaction evidence="18">
        <text>5,6-dihydrouridine(47) in tRNA + NADP(+) = uridine(47) in tRNA + NADPH + H(+)</text>
        <dbReference type="Rhea" id="RHEA:53360"/>
        <dbReference type="Rhea" id="RHEA-COMP:13539"/>
        <dbReference type="Rhea" id="RHEA-COMP:13540"/>
        <dbReference type="ChEBI" id="CHEBI:15378"/>
        <dbReference type="ChEBI" id="CHEBI:57783"/>
        <dbReference type="ChEBI" id="CHEBI:58349"/>
        <dbReference type="ChEBI" id="CHEBI:65315"/>
        <dbReference type="ChEBI" id="CHEBI:74443"/>
        <dbReference type="EC" id="1.3.1.89"/>
    </reaction>
    <physiologicalReaction direction="right-to-left" evidence="18">
        <dbReference type="Rhea" id="RHEA:53362"/>
    </physiologicalReaction>
</comment>
<keyword evidence="4 20" id="KW-0288">FMN</keyword>
<evidence type="ECO:0000256" key="9">
    <source>
        <dbReference type="ARBA" id="ARBA00022771"/>
    </source>
</evidence>
<dbReference type="GO" id="GO:0008270">
    <property type="term" value="F:zinc ion binding"/>
    <property type="evidence" value="ECO:0007669"/>
    <property type="project" value="UniProtKB-KW"/>
</dbReference>
<feature type="compositionally biased region" description="Acidic residues" evidence="21">
    <location>
        <begin position="262"/>
        <end position="272"/>
    </location>
</feature>
<dbReference type="InterPro" id="IPR035587">
    <property type="entry name" value="DUS-like_FMN-bd"/>
</dbReference>
<feature type="zinc finger region" description="C3H1-type" evidence="19">
    <location>
        <begin position="83"/>
        <end position="110"/>
    </location>
</feature>
<protein>
    <recommendedName>
        <fullName evidence="2 20">tRNA-dihydrouridine(47) synthase [NAD(P)(+)]</fullName>
        <ecNumber evidence="20">1.3.1.-</ecNumber>
    </recommendedName>
    <alternativeName>
        <fullName evidence="20">tRNA-dihydrouridine synthase 3</fullName>
    </alternativeName>
</protein>
<feature type="region of interest" description="Disordered" evidence="21">
    <location>
        <begin position="249"/>
        <end position="291"/>
    </location>
</feature>
<dbReference type="InParanoid" id="C1E1T8"/>